<dbReference type="InterPro" id="IPR004360">
    <property type="entry name" value="Glyas_Fos-R_dOase_dom"/>
</dbReference>
<reference evidence="2" key="1">
    <citation type="submission" date="2021-01" db="EMBL/GenBank/DDBJ databases">
        <title>Whole genome shotgun sequence of Actinoplanes nipponensis NBRC 14063.</title>
        <authorList>
            <person name="Komaki H."/>
            <person name="Tamura T."/>
        </authorList>
    </citation>
    <scope>NUCLEOTIDE SEQUENCE</scope>
    <source>
        <strain evidence="2">NBRC 14063</strain>
    </source>
</reference>
<feature type="domain" description="VOC" evidence="1">
    <location>
        <begin position="2"/>
        <end position="111"/>
    </location>
</feature>
<comment type="caution">
    <text evidence="2">The sequence shown here is derived from an EMBL/GenBank/DDBJ whole genome shotgun (WGS) entry which is preliminary data.</text>
</comment>
<dbReference type="CDD" id="cd06587">
    <property type="entry name" value="VOC"/>
    <property type="match status" value="1"/>
</dbReference>
<dbReference type="EMBL" id="BOMQ01000059">
    <property type="protein sequence ID" value="GIE51483.1"/>
    <property type="molecule type" value="Genomic_DNA"/>
</dbReference>
<evidence type="ECO:0000313" key="2">
    <source>
        <dbReference type="EMBL" id="GIE51483.1"/>
    </source>
</evidence>
<dbReference type="Proteomes" id="UP000647172">
    <property type="component" value="Unassembled WGS sequence"/>
</dbReference>
<dbReference type="AlphaFoldDB" id="A0A919MRD2"/>
<dbReference type="SUPFAM" id="SSF54593">
    <property type="entry name" value="Glyoxalase/Bleomycin resistance protein/Dihydroxybiphenyl dioxygenase"/>
    <property type="match status" value="1"/>
</dbReference>
<accession>A0A919MRD2</accession>
<proteinExistence type="predicted"/>
<sequence length="123" mass="13069">MTLDLFAGVPVHDYPAAVAWYEQLLGAPPSFLPNDIEAVWELAEHRFLYVVVRPERAGGAEHTVFVSDFDARLAAIAARGLAPAESETYGNGVRKAVFRDPDGNEIGFGGAPVQGTAAAPGFV</sequence>
<dbReference type="RefSeq" id="WP_203772042.1">
    <property type="nucleotide sequence ID" value="NZ_BAAAYJ010000001.1"/>
</dbReference>
<protein>
    <submittedName>
        <fullName evidence="2">Glyoxalase</fullName>
    </submittedName>
</protein>
<name>A0A919MRD2_9ACTN</name>
<dbReference type="Gene3D" id="3.10.180.10">
    <property type="entry name" value="2,3-Dihydroxybiphenyl 1,2-Dioxygenase, domain 1"/>
    <property type="match status" value="1"/>
</dbReference>
<dbReference type="Pfam" id="PF00903">
    <property type="entry name" value="Glyoxalase"/>
    <property type="match status" value="1"/>
</dbReference>
<evidence type="ECO:0000259" key="1">
    <source>
        <dbReference type="PROSITE" id="PS51819"/>
    </source>
</evidence>
<keyword evidence="3" id="KW-1185">Reference proteome</keyword>
<gene>
    <name evidence="2" type="ORF">Ani05nite_50170</name>
</gene>
<dbReference type="InterPro" id="IPR037523">
    <property type="entry name" value="VOC_core"/>
</dbReference>
<organism evidence="2 3">
    <name type="scientific">Actinoplanes nipponensis</name>
    <dbReference type="NCBI Taxonomy" id="135950"/>
    <lineage>
        <taxon>Bacteria</taxon>
        <taxon>Bacillati</taxon>
        <taxon>Actinomycetota</taxon>
        <taxon>Actinomycetes</taxon>
        <taxon>Micromonosporales</taxon>
        <taxon>Micromonosporaceae</taxon>
        <taxon>Actinoplanes</taxon>
    </lineage>
</organism>
<dbReference type="InterPro" id="IPR029068">
    <property type="entry name" value="Glyas_Bleomycin-R_OHBP_Dase"/>
</dbReference>
<dbReference type="PROSITE" id="PS51819">
    <property type="entry name" value="VOC"/>
    <property type="match status" value="1"/>
</dbReference>
<evidence type="ECO:0000313" key="3">
    <source>
        <dbReference type="Proteomes" id="UP000647172"/>
    </source>
</evidence>